<proteinExistence type="evidence at transcript level"/>
<gene>
    <name evidence="1" type="primary">gskip</name>
</gene>
<evidence type="ECO:0000313" key="1">
    <source>
        <dbReference type="EMBL" id="AIA96795.1"/>
    </source>
</evidence>
<dbReference type="AlphaFoldDB" id="A0A060CJT1"/>
<reference evidence="1" key="1">
    <citation type="journal article" date="2014" name="Dev. Dyn.">
        <title>Novel animal pole-enriched maternal mRNAs are preferentially expressed in neural ectoderm.</title>
        <authorList>
            <person name="Grant P.A."/>
            <person name="Yan B."/>
            <person name="Johnson M.A."/>
            <person name="Johnson D.L."/>
            <person name="Moody S.A."/>
        </authorList>
    </citation>
    <scope>NUCLEOTIDE SEQUENCE</scope>
</reference>
<name>A0A060CJT1_XENLA</name>
<accession>A0A060CJT1</accession>
<organism evidence="1">
    <name type="scientific">Xenopus laevis</name>
    <name type="common">African clawed frog</name>
    <dbReference type="NCBI Taxonomy" id="8355"/>
    <lineage>
        <taxon>Eukaryota</taxon>
        <taxon>Metazoa</taxon>
        <taxon>Chordata</taxon>
        <taxon>Craniata</taxon>
        <taxon>Vertebrata</taxon>
        <taxon>Euteleostomi</taxon>
        <taxon>Amphibia</taxon>
        <taxon>Batrachia</taxon>
        <taxon>Anura</taxon>
        <taxon>Pipoidea</taxon>
        <taxon>Pipidae</taxon>
        <taxon>Xenopodinae</taxon>
        <taxon>Xenopus</taxon>
        <taxon>Xenopus</taxon>
    </lineage>
</organism>
<feature type="non-terminal residue" evidence="1">
    <location>
        <position position="1"/>
    </location>
</feature>
<sequence>SSSKPVLAKLLLRYIDLGIFHFLMCSHFLNNNKIAQIFLAVQNTPCQRLVPNSSCKLFFSSKIKETMKNALGLRCAVSYI</sequence>
<dbReference type="EMBL" id="KJ401868">
    <property type="protein sequence ID" value="AIA96795.1"/>
    <property type="molecule type" value="mRNA"/>
</dbReference>
<protein>
    <submittedName>
        <fullName evidence="1">GSK3B interacting protein</fullName>
    </submittedName>
</protein>